<sequence>MMLGTNEKLSKKNKKCKQDEIPTVMVNKETAILYPPK</sequence>
<evidence type="ECO:0000313" key="1">
    <source>
        <dbReference type="EMBL" id="KRY03370.1"/>
    </source>
</evidence>
<dbReference type="AlphaFoldDB" id="A0A0V0YUA5"/>
<organism evidence="1 2">
    <name type="scientific">Trichinella spiralis</name>
    <name type="common">Trichina worm</name>
    <dbReference type="NCBI Taxonomy" id="6334"/>
    <lineage>
        <taxon>Eukaryota</taxon>
        <taxon>Metazoa</taxon>
        <taxon>Ecdysozoa</taxon>
        <taxon>Nematoda</taxon>
        <taxon>Enoplea</taxon>
        <taxon>Dorylaimia</taxon>
        <taxon>Trichinellida</taxon>
        <taxon>Trichinellidae</taxon>
        <taxon>Trichinella</taxon>
    </lineage>
</organism>
<proteinExistence type="predicted"/>
<name>A0A0V0YUA5_TRISP</name>
<keyword evidence="2" id="KW-1185">Reference proteome</keyword>
<comment type="caution">
    <text evidence="1">The sequence shown here is derived from an EMBL/GenBank/DDBJ whole genome shotgun (WGS) entry which is preliminary data.</text>
</comment>
<protein>
    <submittedName>
        <fullName evidence="1">Uncharacterized protein</fullName>
    </submittedName>
</protein>
<gene>
    <name evidence="1" type="ORF">T01_14854</name>
</gene>
<dbReference type="InParanoid" id="A0A0V0YUA5"/>
<evidence type="ECO:0000313" key="2">
    <source>
        <dbReference type="Proteomes" id="UP000054776"/>
    </source>
</evidence>
<accession>A0A0V0YUA5</accession>
<dbReference type="Proteomes" id="UP000054776">
    <property type="component" value="Unassembled WGS sequence"/>
</dbReference>
<reference evidence="1 2" key="1">
    <citation type="submission" date="2015-01" db="EMBL/GenBank/DDBJ databases">
        <title>Evolution of Trichinella species and genotypes.</title>
        <authorList>
            <person name="Korhonen P.K."/>
            <person name="Edoardo P."/>
            <person name="Giuseppe L.R."/>
            <person name="Gasser R.B."/>
        </authorList>
    </citation>
    <scope>NUCLEOTIDE SEQUENCE [LARGE SCALE GENOMIC DNA]</scope>
    <source>
        <strain evidence="1">ISS3</strain>
    </source>
</reference>
<dbReference type="EMBL" id="JYDH01005215">
    <property type="protein sequence ID" value="KRY03370.1"/>
    <property type="molecule type" value="Genomic_DNA"/>
</dbReference>